<dbReference type="Proteomes" id="UP000232122">
    <property type="component" value="Unassembled WGS sequence"/>
</dbReference>
<reference evidence="2 4" key="2">
    <citation type="journal article" date="2018" name="Microb. Genom.">
        <title>Deciphering the unexplored Leptospira diversity from soils uncovers genomic evolution to virulence.</title>
        <authorList>
            <person name="Thibeaux R."/>
            <person name="Iraola G."/>
            <person name="Ferres I."/>
            <person name="Bierque E."/>
            <person name="Girault D."/>
            <person name="Soupe-Gilbert M.E."/>
            <person name="Picardeau M."/>
            <person name="Goarant C."/>
        </authorList>
    </citation>
    <scope>NUCLEOTIDE SEQUENCE [LARGE SCALE GENOMIC DNA]</scope>
    <source>
        <strain evidence="2 4">ATI7-C-A5</strain>
    </source>
</reference>
<evidence type="ECO:0000313" key="4">
    <source>
        <dbReference type="Proteomes" id="UP000232122"/>
    </source>
</evidence>
<gene>
    <name evidence="2" type="ORF">CH379_002290</name>
    <name evidence="3" type="ORF">CH379_12600</name>
</gene>
<keyword evidence="1" id="KW-1133">Transmembrane helix</keyword>
<keyword evidence="1" id="KW-0812">Transmembrane</keyword>
<dbReference type="EMBL" id="NPEF02000001">
    <property type="protein sequence ID" value="MDV6234455.1"/>
    <property type="molecule type" value="Genomic_DNA"/>
</dbReference>
<keyword evidence="1" id="KW-0472">Membrane</keyword>
<keyword evidence="4" id="KW-1185">Reference proteome</keyword>
<evidence type="ECO:0000313" key="2">
    <source>
        <dbReference type="EMBL" id="MDV6234455.1"/>
    </source>
</evidence>
<evidence type="ECO:0000313" key="3">
    <source>
        <dbReference type="EMBL" id="PJZ92533.1"/>
    </source>
</evidence>
<proteinExistence type="predicted"/>
<accession>A0A2N0BHR9</accession>
<organism evidence="3">
    <name type="scientific">Leptospira ellisii</name>
    <dbReference type="NCBI Taxonomy" id="2023197"/>
    <lineage>
        <taxon>Bacteria</taxon>
        <taxon>Pseudomonadati</taxon>
        <taxon>Spirochaetota</taxon>
        <taxon>Spirochaetia</taxon>
        <taxon>Leptospirales</taxon>
        <taxon>Leptospiraceae</taxon>
        <taxon>Leptospira</taxon>
    </lineage>
</organism>
<evidence type="ECO:0000256" key="1">
    <source>
        <dbReference type="SAM" id="Phobius"/>
    </source>
</evidence>
<reference evidence="3" key="1">
    <citation type="submission" date="2017-07" db="EMBL/GenBank/DDBJ databases">
        <title>Leptospira spp. isolated from tropical soils.</title>
        <authorList>
            <person name="Thibeaux R."/>
            <person name="Iraola G."/>
            <person name="Ferres I."/>
            <person name="Bierque E."/>
            <person name="Girault D."/>
            <person name="Soupe-Gilbert M.-E."/>
            <person name="Picardeau M."/>
            <person name="Goarant C."/>
        </authorList>
    </citation>
    <scope>NUCLEOTIDE SEQUENCE [LARGE SCALE GENOMIC DNA]</scope>
    <source>
        <strain evidence="3">ATI7-C-A5</strain>
    </source>
</reference>
<feature type="transmembrane region" description="Helical" evidence="1">
    <location>
        <begin position="103"/>
        <end position="124"/>
    </location>
</feature>
<dbReference type="RefSeq" id="WP_100747794.1">
    <property type="nucleotide sequence ID" value="NZ_NPEF02000001.1"/>
</dbReference>
<dbReference type="AlphaFoldDB" id="A0A2N0B7P6"/>
<name>A0A2N0B7P6_9LEPT</name>
<protein>
    <submittedName>
        <fullName evidence="3">Uncharacterized protein</fullName>
    </submittedName>
</protein>
<accession>A0A2N0B7P6</accession>
<dbReference type="OrthoDB" id="336356at2"/>
<reference evidence="2" key="3">
    <citation type="submission" date="2023-10" db="EMBL/GenBank/DDBJ databases">
        <authorList>
            <person name="Picardeau M."/>
            <person name="Thibeaux R."/>
        </authorList>
    </citation>
    <scope>NUCLEOTIDE SEQUENCE</scope>
    <source>
        <strain evidence="2">ATI7-C-A5</strain>
    </source>
</reference>
<sequence length="127" mass="14922">MENTSENECFEPEYLKELLYSGNKIPIYLKKHIKDCGICQGNLLDFHAETAIPKRAFGKDFERIVSSWKNELPADSESGQDIFRNSSSVYDTALFKFVYRHRIWIYILGYVSVIVAFSYFWFILISR</sequence>
<comment type="caution">
    <text evidence="3">The sequence shown here is derived from an EMBL/GenBank/DDBJ whole genome shotgun (WGS) entry which is preliminary data.</text>
</comment>
<dbReference type="EMBL" id="NPEF01000126">
    <property type="protein sequence ID" value="PJZ92533.1"/>
    <property type="molecule type" value="Genomic_DNA"/>
</dbReference>